<comment type="caution">
    <text evidence="1">The sequence shown here is derived from an EMBL/GenBank/DDBJ whole genome shotgun (WGS) entry which is preliminary data.</text>
</comment>
<feature type="non-terminal residue" evidence="1">
    <location>
        <position position="1"/>
    </location>
</feature>
<gene>
    <name evidence="1" type="ORF">S03H2_69228</name>
</gene>
<accession>X1JNT2</accession>
<dbReference type="InterPro" id="IPR029063">
    <property type="entry name" value="SAM-dependent_MTases_sf"/>
</dbReference>
<dbReference type="SUPFAM" id="SSF53335">
    <property type="entry name" value="S-adenosyl-L-methionine-dependent methyltransferases"/>
    <property type="match status" value="1"/>
</dbReference>
<evidence type="ECO:0000313" key="1">
    <source>
        <dbReference type="EMBL" id="GAH95727.1"/>
    </source>
</evidence>
<dbReference type="Pfam" id="PF01358">
    <property type="entry name" value="PARP_regulatory"/>
    <property type="match status" value="1"/>
</dbReference>
<dbReference type="AlphaFoldDB" id="X1JNT2"/>
<sequence>VFSEKNIILSNKSEGLIYEEDQELDKNLMECGQLKLLTMEILFLTLFLKDTENPKLLYIGAGSGGAHIPILSHMFPLLEFYLYDDQPFVKPDEEYKELFSDSEKVNIYSRRFEDEDIIIWKNIMISDQNVFLLSDIRSTNDDRR</sequence>
<feature type="non-terminal residue" evidence="1">
    <location>
        <position position="144"/>
    </location>
</feature>
<proteinExistence type="predicted"/>
<name>X1JNT2_9ZZZZ</name>
<organism evidence="1">
    <name type="scientific">marine sediment metagenome</name>
    <dbReference type="NCBI Taxonomy" id="412755"/>
    <lineage>
        <taxon>unclassified sequences</taxon>
        <taxon>metagenomes</taxon>
        <taxon>ecological metagenomes</taxon>
    </lineage>
</organism>
<reference evidence="1" key="1">
    <citation type="journal article" date="2014" name="Front. Microbiol.">
        <title>High frequency of phylogenetically diverse reductive dehalogenase-homologous genes in deep subseafloor sedimentary metagenomes.</title>
        <authorList>
            <person name="Kawai M."/>
            <person name="Futagami T."/>
            <person name="Toyoda A."/>
            <person name="Takaki Y."/>
            <person name="Nishi S."/>
            <person name="Hori S."/>
            <person name="Arai W."/>
            <person name="Tsubouchi T."/>
            <person name="Morono Y."/>
            <person name="Uchiyama I."/>
            <person name="Ito T."/>
            <person name="Fujiyama A."/>
            <person name="Inagaki F."/>
            <person name="Takami H."/>
        </authorList>
    </citation>
    <scope>NUCLEOTIDE SEQUENCE</scope>
    <source>
        <strain evidence="1">Expedition CK06-06</strain>
    </source>
</reference>
<protein>
    <submittedName>
        <fullName evidence="1">Uncharacterized protein</fullName>
    </submittedName>
</protein>
<dbReference type="InterPro" id="IPR000176">
    <property type="entry name" value="mRNA_MeTrfase-like"/>
</dbReference>
<dbReference type="EMBL" id="BARU01045694">
    <property type="protein sequence ID" value="GAH95727.1"/>
    <property type="molecule type" value="Genomic_DNA"/>
</dbReference>
<dbReference type="Gene3D" id="3.40.50.150">
    <property type="entry name" value="Vaccinia Virus protein VP39"/>
    <property type="match status" value="1"/>
</dbReference>